<keyword evidence="1 7" id="KW-0004">4Fe-4S</keyword>
<evidence type="ECO:0000313" key="10">
    <source>
        <dbReference type="EMBL" id="MFC0082487.1"/>
    </source>
</evidence>
<keyword evidence="5 7" id="KW-0411">Iron-sulfur</keyword>
<feature type="domain" description="IspG TIM-barrel" evidence="8">
    <location>
        <begin position="14"/>
        <end position="253"/>
    </location>
</feature>
<dbReference type="SUPFAM" id="SSF56014">
    <property type="entry name" value="Nitrite and sulphite reductase 4Fe-4S domain-like"/>
    <property type="match status" value="1"/>
</dbReference>
<evidence type="ECO:0000256" key="6">
    <source>
        <dbReference type="ARBA" id="ARBA00023229"/>
    </source>
</evidence>
<dbReference type="NCBIfam" id="NF001540">
    <property type="entry name" value="PRK00366.1"/>
    <property type="match status" value="1"/>
</dbReference>
<dbReference type="InterPro" id="IPR058578">
    <property type="entry name" value="IspG_TIM"/>
</dbReference>
<dbReference type="EC" id="1.17.7.3" evidence="7"/>
<evidence type="ECO:0000256" key="4">
    <source>
        <dbReference type="ARBA" id="ARBA00023004"/>
    </source>
</evidence>
<evidence type="ECO:0000259" key="9">
    <source>
        <dbReference type="Pfam" id="PF26540"/>
    </source>
</evidence>
<dbReference type="Gene3D" id="3.30.413.10">
    <property type="entry name" value="Sulfite Reductase Hemoprotein, domain 1"/>
    <property type="match status" value="1"/>
</dbReference>
<dbReference type="NCBIfam" id="TIGR00612">
    <property type="entry name" value="ispG_gcpE"/>
    <property type="match status" value="1"/>
</dbReference>
<dbReference type="PANTHER" id="PTHR30454">
    <property type="entry name" value="4-HYDROXY-3-METHYLBUT-2-EN-1-YL DIPHOSPHATE SYNTHASE"/>
    <property type="match status" value="1"/>
</dbReference>
<feature type="binding site" evidence="7">
    <location>
        <position position="273"/>
    </location>
    <ligand>
        <name>[4Fe-4S] cluster</name>
        <dbReference type="ChEBI" id="CHEBI:49883"/>
    </ligand>
</feature>
<dbReference type="GO" id="GO:0046429">
    <property type="term" value="F:4-hydroxy-3-methylbut-2-en-1-yl diphosphate synthase activity (ferredoxin)"/>
    <property type="evidence" value="ECO:0007669"/>
    <property type="project" value="UniProtKB-EC"/>
</dbReference>
<evidence type="ECO:0000256" key="2">
    <source>
        <dbReference type="ARBA" id="ARBA00022723"/>
    </source>
</evidence>
<keyword evidence="11" id="KW-1185">Reference proteome</keyword>
<dbReference type="Gene3D" id="3.20.20.20">
    <property type="entry name" value="Dihydropteroate synthase-like"/>
    <property type="match status" value="1"/>
</dbReference>
<sequence length="422" mass="44333">MTRPVVTVAERRPTRQIHIGKVAVGGGAPISVQSMTTTKTADVEGTLSQIYALAAAGADIVRCTCNEPEAAEGLAQIVPRSPVPIVADIHFHHEMALAALEAGVQGLRLNPGNLRKESEIKLVASEARDRGVPIRIGVNAGSLHPEIAKRHGGATPEALVESARRELELFAEVDFFDVKISVKASSVPLMIAAYRLASETFDHPLHLGVTEAGPPPAGLIKATAGIATLLAEGIGDTIRYSLTADPVEEARAGRQLLEAMGLRERKGLDLIACPSCGRAEIDVIGVAAAAQRALEERQIPLQVAVMGCVVNGPGEAREADLGIAAGRHKGHLFIKGKIVRVVPEDQMVEALVAEAERLVAEGVEARLAAAEAGAAEEAEADRRALLEVKGQDANRSGERIARIRELVAEEAGPASAAEGRSQ</sequence>
<evidence type="ECO:0000256" key="1">
    <source>
        <dbReference type="ARBA" id="ARBA00022485"/>
    </source>
</evidence>
<evidence type="ECO:0000313" key="11">
    <source>
        <dbReference type="Proteomes" id="UP001589788"/>
    </source>
</evidence>
<dbReference type="InterPro" id="IPR058579">
    <property type="entry name" value="IspG_C"/>
</dbReference>
<comment type="caution">
    <text evidence="10">The sequence shown here is derived from an EMBL/GenBank/DDBJ whole genome shotgun (WGS) entry which is preliminary data.</text>
</comment>
<keyword evidence="6 7" id="KW-0414">Isoprene biosynthesis</keyword>
<comment type="function">
    <text evidence="7">Converts 2C-methyl-D-erythritol 2,4-cyclodiphosphate (ME-2,4cPP) into 1-hydroxy-2-methyl-2-(E)-butenyl 4-diphosphate.</text>
</comment>
<protein>
    <recommendedName>
        <fullName evidence="7">4-hydroxy-3-methylbut-2-en-1-yl diphosphate synthase (flavodoxin)</fullName>
        <ecNumber evidence="7">1.17.7.3</ecNumber>
    </recommendedName>
    <alternativeName>
        <fullName evidence="7">1-hydroxy-2-methyl-2-(E)-butenyl 4-diphosphate synthase</fullName>
    </alternativeName>
</protein>
<comment type="catalytic activity">
    <reaction evidence="7">
        <text>(2E)-4-hydroxy-3-methylbut-2-enyl diphosphate + oxidized [flavodoxin] + H2O + 2 H(+) = 2-C-methyl-D-erythritol 2,4-cyclic diphosphate + reduced [flavodoxin]</text>
        <dbReference type="Rhea" id="RHEA:43604"/>
        <dbReference type="Rhea" id="RHEA-COMP:10622"/>
        <dbReference type="Rhea" id="RHEA-COMP:10623"/>
        <dbReference type="ChEBI" id="CHEBI:15377"/>
        <dbReference type="ChEBI" id="CHEBI:15378"/>
        <dbReference type="ChEBI" id="CHEBI:57618"/>
        <dbReference type="ChEBI" id="CHEBI:58210"/>
        <dbReference type="ChEBI" id="CHEBI:58483"/>
        <dbReference type="ChEBI" id="CHEBI:128753"/>
        <dbReference type="EC" id="1.17.7.3"/>
    </reaction>
</comment>
<dbReference type="HAMAP" id="MF_00159">
    <property type="entry name" value="IspG"/>
    <property type="match status" value="1"/>
</dbReference>
<dbReference type="PIRSF" id="PIRSF004640">
    <property type="entry name" value="IspG"/>
    <property type="match status" value="1"/>
</dbReference>
<evidence type="ECO:0000259" key="8">
    <source>
        <dbReference type="Pfam" id="PF04551"/>
    </source>
</evidence>
<gene>
    <name evidence="7 10" type="primary">ispG</name>
    <name evidence="10" type="synonym">gcpE</name>
    <name evidence="10" type="ORF">ACFFRE_10135</name>
</gene>
<feature type="binding site" evidence="7">
    <location>
        <position position="308"/>
    </location>
    <ligand>
        <name>[4Fe-4S] cluster</name>
        <dbReference type="ChEBI" id="CHEBI:49883"/>
    </ligand>
</feature>
<keyword evidence="4 7" id="KW-0408">Iron</keyword>
<comment type="pathway">
    <text evidence="7">Isoprenoid biosynthesis; isopentenyl diphosphate biosynthesis via DXP pathway; isopentenyl diphosphate from 1-deoxy-D-xylulose 5-phosphate: step 5/6.</text>
</comment>
<dbReference type="EMBL" id="JBHLYQ010000108">
    <property type="protein sequence ID" value="MFC0082487.1"/>
    <property type="molecule type" value="Genomic_DNA"/>
</dbReference>
<dbReference type="Proteomes" id="UP001589788">
    <property type="component" value="Unassembled WGS sequence"/>
</dbReference>
<dbReference type="InterPro" id="IPR011005">
    <property type="entry name" value="Dihydropteroate_synth-like_sf"/>
</dbReference>
<dbReference type="Pfam" id="PF04551">
    <property type="entry name" value="GcpE"/>
    <property type="match status" value="1"/>
</dbReference>
<dbReference type="PANTHER" id="PTHR30454:SF0">
    <property type="entry name" value="4-HYDROXY-3-METHYLBUT-2-EN-1-YL DIPHOSPHATE SYNTHASE (FERREDOXIN), CHLOROPLASTIC"/>
    <property type="match status" value="1"/>
</dbReference>
<accession>A0ABV6C690</accession>
<evidence type="ECO:0000256" key="3">
    <source>
        <dbReference type="ARBA" id="ARBA00023002"/>
    </source>
</evidence>
<feature type="domain" description="IspG C-terminal" evidence="9">
    <location>
        <begin position="270"/>
        <end position="356"/>
    </location>
</feature>
<dbReference type="RefSeq" id="WP_248108571.1">
    <property type="nucleotide sequence ID" value="NZ_JAKHEX010000017.1"/>
</dbReference>
<evidence type="ECO:0000256" key="7">
    <source>
        <dbReference type="HAMAP-Rule" id="MF_00159"/>
    </source>
</evidence>
<keyword evidence="2 7" id="KW-0479">Metal-binding</keyword>
<dbReference type="Pfam" id="PF26540">
    <property type="entry name" value="GcpE_C"/>
    <property type="match status" value="1"/>
</dbReference>
<comment type="cofactor">
    <cofactor evidence="7">
        <name>[4Fe-4S] cluster</name>
        <dbReference type="ChEBI" id="CHEBI:49883"/>
    </cofactor>
    <text evidence="7">Binds 1 [4Fe-4S] cluster.</text>
</comment>
<feature type="binding site" evidence="7">
    <location>
        <position position="276"/>
    </location>
    <ligand>
        <name>[4Fe-4S] cluster</name>
        <dbReference type="ChEBI" id="CHEBI:49883"/>
    </ligand>
</feature>
<dbReference type="InterPro" id="IPR045854">
    <property type="entry name" value="NO2/SO3_Rdtase_4Fe4S_sf"/>
</dbReference>
<proteinExistence type="inferred from homology"/>
<name>A0ABV6C690_9ACTN</name>
<dbReference type="InterPro" id="IPR004588">
    <property type="entry name" value="IspG_bac-typ"/>
</dbReference>
<reference evidence="10 11" key="1">
    <citation type="submission" date="2024-09" db="EMBL/GenBank/DDBJ databases">
        <authorList>
            <person name="Sun Q."/>
            <person name="Mori K."/>
        </authorList>
    </citation>
    <scope>NUCLEOTIDE SEQUENCE [LARGE SCALE GENOMIC DNA]</scope>
    <source>
        <strain evidence="10 11">JCM 15389</strain>
    </source>
</reference>
<dbReference type="SUPFAM" id="SSF51717">
    <property type="entry name" value="Dihydropteroate synthetase-like"/>
    <property type="match status" value="1"/>
</dbReference>
<feature type="binding site" evidence="7">
    <location>
        <position position="315"/>
    </location>
    <ligand>
        <name>[4Fe-4S] cluster</name>
        <dbReference type="ChEBI" id="CHEBI:49883"/>
    </ligand>
</feature>
<keyword evidence="3 7" id="KW-0560">Oxidoreductase</keyword>
<organism evidence="10 11">
    <name type="scientific">Aciditerrimonas ferrireducens</name>
    <dbReference type="NCBI Taxonomy" id="667306"/>
    <lineage>
        <taxon>Bacteria</taxon>
        <taxon>Bacillati</taxon>
        <taxon>Actinomycetota</taxon>
        <taxon>Acidimicrobiia</taxon>
        <taxon>Acidimicrobiales</taxon>
        <taxon>Acidimicrobiaceae</taxon>
        <taxon>Aciditerrimonas</taxon>
    </lineage>
</organism>
<dbReference type="InterPro" id="IPR016425">
    <property type="entry name" value="IspG_bac"/>
</dbReference>
<evidence type="ECO:0000256" key="5">
    <source>
        <dbReference type="ARBA" id="ARBA00023014"/>
    </source>
</evidence>
<comment type="similarity">
    <text evidence="7">Belongs to the IspG family.</text>
</comment>